<comment type="subcellular location">
    <subcellularLocation>
        <location evidence="1">Membrane</location>
    </subcellularLocation>
</comment>
<dbReference type="PANTHER" id="PTHR17615">
    <property type="entry name" value="PROTEIN FAM189A"/>
    <property type="match status" value="1"/>
</dbReference>
<evidence type="ECO:0000256" key="3">
    <source>
        <dbReference type="ARBA" id="ARBA00022989"/>
    </source>
</evidence>
<dbReference type="PANTHER" id="PTHR17615:SF9">
    <property type="entry name" value="PROTEIN FAM189A1"/>
    <property type="match status" value="1"/>
</dbReference>
<comment type="similarity">
    <text evidence="5">Belongs to the ENTREP family.</text>
</comment>
<feature type="signal peptide" evidence="7">
    <location>
        <begin position="1"/>
        <end position="22"/>
    </location>
</feature>
<proteinExistence type="inferred from homology"/>
<name>S4RC22_PETMA</name>
<dbReference type="Ensembl" id="ENSPMAT00000002767.1">
    <property type="protein sequence ID" value="ENSPMAP00000002754.1"/>
    <property type="gene ID" value="ENSPMAG00000002520.1"/>
</dbReference>
<evidence type="ECO:0000256" key="7">
    <source>
        <dbReference type="SAM" id="SignalP"/>
    </source>
</evidence>
<dbReference type="GeneTree" id="ENSGT00530000063335"/>
<dbReference type="InterPro" id="IPR030431">
    <property type="entry name" value="ENTREP1-3"/>
</dbReference>
<keyword evidence="4" id="KW-0472">Membrane</keyword>
<dbReference type="GO" id="GO:0016020">
    <property type="term" value="C:membrane"/>
    <property type="evidence" value="ECO:0007669"/>
    <property type="project" value="UniProtKB-SubCell"/>
</dbReference>
<feature type="region of interest" description="Disordered" evidence="6">
    <location>
        <begin position="369"/>
        <end position="396"/>
    </location>
</feature>
<feature type="chain" id="PRO_5004522477" evidence="7">
    <location>
        <begin position="23"/>
        <end position="601"/>
    </location>
</feature>
<evidence type="ECO:0000256" key="6">
    <source>
        <dbReference type="SAM" id="MobiDB-lite"/>
    </source>
</evidence>
<sequence length="601" mass="66092">VTFFTLLSGVCVMLNLAGSILSCQNAQLVNSLTHCQLVKPGDDGVCVCCERQQTGGCTNLGSSLKKYILIHDTRTKSWHTLSVCDLSIVLCDHCRPLGSILGSHRDLQLLQFVSSRMLKYFVPQRSSHVQHDCLNTHNSLVHQTVDFEEFVPPIPPPPYYPPEYTYTPVMDANRRTSRLHLIHCPYDICVPRVGCEAVYPGELPPPYEAVVAQTRTTQDRKIDLSRREAALGPCRQTTFNLTSSYIWPGAGNAVGNVAERRLSEDSSTLSGRAPVRSRDVPMYGALHGTAPDTIASSLEDTGGGGGVATAAQTHSVEGDVQARQTPNGTSHGEGERRTASSETNVVGTEHETRDVTFERKSGRYGRETTAVKGCGRANPERRGRRTPSPSPTPLSEAMIGRSCRFVIFPNTMGWKVARKMAVWLNNPYNRHSLGRSSFTNELTTGCSKQSVYNILLSSASHDPAMQQSFRTSPPPEAPRERPRSLVDLQTYEDTKILVSRFLESSSGDLPPDVRHVVNDIKSVIASDERHMEEAILSASVLDQVGTSEATSCEVKSNAILERLHFFSCGNLSEPGLEGRRQRSDEQSRPHSHVGVLRETVL</sequence>
<evidence type="ECO:0000256" key="4">
    <source>
        <dbReference type="ARBA" id="ARBA00023136"/>
    </source>
</evidence>
<accession>S4RC22</accession>
<protein>
    <submittedName>
        <fullName evidence="8">Uncharacterized protein</fullName>
    </submittedName>
</protein>
<evidence type="ECO:0000256" key="2">
    <source>
        <dbReference type="ARBA" id="ARBA00022692"/>
    </source>
</evidence>
<feature type="compositionally biased region" description="Basic and acidic residues" evidence="6">
    <location>
        <begin position="576"/>
        <end position="588"/>
    </location>
</feature>
<reference evidence="8" key="1">
    <citation type="submission" date="2025-08" db="UniProtKB">
        <authorList>
            <consortium name="Ensembl"/>
        </authorList>
    </citation>
    <scope>IDENTIFICATION</scope>
</reference>
<keyword evidence="2" id="KW-0812">Transmembrane</keyword>
<feature type="region of interest" description="Disordered" evidence="6">
    <location>
        <begin position="463"/>
        <end position="482"/>
    </location>
</feature>
<dbReference type="STRING" id="7757.ENSPMAP00000002754"/>
<feature type="region of interest" description="Disordered" evidence="6">
    <location>
        <begin position="282"/>
        <end position="353"/>
    </location>
</feature>
<reference evidence="8" key="2">
    <citation type="submission" date="2025-09" db="UniProtKB">
        <authorList>
            <consortium name="Ensembl"/>
        </authorList>
    </citation>
    <scope>IDENTIFICATION</scope>
</reference>
<dbReference type="AlphaFoldDB" id="S4RC22"/>
<organism evidence="8">
    <name type="scientific">Petromyzon marinus</name>
    <name type="common">Sea lamprey</name>
    <dbReference type="NCBI Taxonomy" id="7757"/>
    <lineage>
        <taxon>Eukaryota</taxon>
        <taxon>Metazoa</taxon>
        <taxon>Chordata</taxon>
        <taxon>Craniata</taxon>
        <taxon>Vertebrata</taxon>
        <taxon>Cyclostomata</taxon>
        <taxon>Hyperoartia</taxon>
        <taxon>Petromyzontiformes</taxon>
        <taxon>Petromyzontidae</taxon>
        <taxon>Petromyzon</taxon>
    </lineage>
</organism>
<feature type="region of interest" description="Disordered" evidence="6">
    <location>
        <begin position="574"/>
        <end position="601"/>
    </location>
</feature>
<keyword evidence="3" id="KW-1133">Transmembrane helix</keyword>
<evidence type="ECO:0000256" key="5">
    <source>
        <dbReference type="ARBA" id="ARBA00034309"/>
    </source>
</evidence>
<keyword evidence="7" id="KW-0732">Signal</keyword>
<evidence type="ECO:0000313" key="8">
    <source>
        <dbReference type="Ensembl" id="ENSPMAP00000002754.1"/>
    </source>
</evidence>
<evidence type="ECO:0000256" key="1">
    <source>
        <dbReference type="ARBA" id="ARBA00004370"/>
    </source>
</evidence>